<dbReference type="AlphaFoldDB" id="A0AAI9ZY25"/>
<accession>A0AAI9ZY25</accession>
<sequence>MLGLRARASTSNPISAISSPLNALSTFHDSTAASQSSPRPSCNLPVWTTCTLIRAQLFTLFTTTCICSNYPLPSITTNAAPTTSFPPRSKSNTTLVVVLTTTVASTRASTSTTTTAFKPATNHAPHPLLPLPFTIARFAHACIKTTTTTVQAKAKAAVRATLCTSSPAHFFVRVSTSLAANLIVLHLRLLLLLLHSSFLCDAFLGRLFPNTIPSTSPPTRRPIQSLRSLSISPLPLKEALATSTSLAQALLQIPRQPKDPFSTVPRKAVVLTAAFVEPFSPRLLTRETSLRHRPP</sequence>
<organism evidence="1 2">
    <name type="scientific">Colletotrichum phormii</name>
    <dbReference type="NCBI Taxonomy" id="359342"/>
    <lineage>
        <taxon>Eukaryota</taxon>
        <taxon>Fungi</taxon>
        <taxon>Dikarya</taxon>
        <taxon>Ascomycota</taxon>
        <taxon>Pezizomycotina</taxon>
        <taxon>Sordariomycetes</taxon>
        <taxon>Hypocreomycetidae</taxon>
        <taxon>Glomerellales</taxon>
        <taxon>Glomerellaceae</taxon>
        <taxon>Colletotrichum</taxon>
        <taxon>Colletotrichum acutatum species complex</taxon>
    </lineage>
</organism>
<reference evidence="1" key="1">
    <citation type="submission" date="2021-06" db="EMBL/GenBank/DDBJ databases">
        <title>Comparative genomics, transcriptomics and evolutionary studies reveal genomic signatures of adaptation to plant cell wall in hemibiotrophic fungi.</title>
        <authorList>
            <consortium name="DOE Joint Genome Institute"/>
            <person name="Baroncelli R."/>
            <person name="Diaz J.F."/>
            <person name="Benocci T."/>
            <person name="Peng M."/>
            <person name="Battaglia E."/>
            <person name="Haridas S."/>
            <person name="Andreopoulos W."/>
            <person name="Labutti K."/>
            <person name="Pangilinan J."/>
            <person name="Floch G.L."/>
            <person name="Makela M.R."/>
            <person name="Henrissat B."/>
            <person name="Grigoriev I.V."/>
            <person name="Crouch J.A."/>
            <person name="De Vries R.P."/>
            <person name="Sukno S.A."/>
            <person name="Thon M.R."/>
        </authorList>
    </citation>
    <scope>NUCLEOTIDE SEQUENCE</scope>
    <source>
        <strain evidence="1">CBS 102054</strain>
    </source>
</reference>
<evidence type="ECO:0000313" key="2">
    <source>
        <dbReference type="Proteomes" id="UP001243989"/>
    </source>
</evidence>
<dbReference type="RefSeq" id="XP_060448962.1">
    <property type="nucleotide sequence ID" value="XM_060582050.1"/>
</dbReference>
<protein>
    <submittedName>
        <fullName evidence="1">Uncharacterized protein</fullName>
    </submittedName>
</protein>
<dbReference type="EMBL" id="JAHMHQ010000004">
    <property type="protein sequence ID" value="KAK1640355.1"/>
    <property type="molecule type" value="Genomic_DNA"/>
</dbReference>
<dbReference type="Proteomes" id="UP001243989">
    <property type="component" value="Unassembled WGS sequence"/>
</dbReference>
<keyword evidence="2" id="KW-1185">Reference proteome</keyword>
<evidence type="ECO:0000313" key="1">
    <source>
        <dbReference type="EMBL" id="KAK1640355.1"/>
    </source>
</evidence>
<dbReference type="GeneID" id="85466912"/>
<name>A0AAI9ZY25_9PEZI</name>
<comment type="caution">
    <text evidence="1">The sequence shown here is derived from an EMBL/GenBank/DDBJ whole genome shotgun (WGS) entry which is preliminary data.</text>
</comment>
<gene>
    <name evidence="1" type="ORF">BDP81DRAFT_162289</name>
</gene>
<proteinExistence type="predicted"/>